<feature type="domain" description="Flavin reductase like" evidence="4">
    <location>
        <begin position="13"/>
        <end position="153"/>
    </location>
</feature>
<comment type="cofactor">
    <cofactor evidence="1">
        <name>FMN</name>
        <dbReference type="ChEBI" id="CHEBI:58210"/>
    </cofactor>
</comment>
<dbReference type="Pfam" id="PF01613">
    <property type="entry name" value="Flavin_Reduct"/>
    <property type="match status" value="1"/>
</dbReference>
<dbReference type="SMART" id="SM00903">
    <property type="entry name" value="Flavin_Reduct"/>
    <property type="match status" value="1"/>
</dbReference>
<keyword evidence="6" id="KW-1185">Reference proteome</keyword>
<dbReference type="Gene3D" id="2.30.110.10">
    <property type="entry name" value="Electron Transport, Fmn-binding Protein, Chain A"/>
    <property type="match status" value="1"/>
</dbReference>
<dbReference type="PANTHER" id="PTHR43567:SF1">
    <property type="entry name" value="FLAVOREDOXIN"/>
    <property type="match status" value="1"/>
</dbReference>
<evidence type="ECO:0000313" key="5">
    <source>
        <dbReference type="EMBL" id="RIY34921.1"/>
    </source>
</evidence>
<dbReference type="PANTHER" id="PTHR43567">
    <property type="entry name" value="FLAVOREDOXIN-RELATED-RELATED"/>
    <property type="match status" value="1"/>
</dbReference>
<dbReference type="Proteomes" id="UP000265964">
    <property type="component" value="Unassembled WGS sequence"/>
</dbReference>
<dbReference type="GO" id="GO:0016646">
    <property type="term" value="F:oxidoreductase activity, acting on the CH-NH group of donors, NAD or NADP as acceptor"/>
    <property type="evidence" value="ECO:0007669"/>
    <property type="project" value="UniProtKB-ARBA"/>
</dbReference>
<gene>
    <name evidence="5" type="ORF">CKF59_04500</name>
</gene>
<dbReference type="RefSeq" id="WP_119534782.1">
    <property type="nucleotide sequence ID" value="NZ_NRJF01000119.1"/>
</dbReference>
<keyword evidence="2" id="KW-0285">Flavoprotein</keyword>
<dbReference type="AlphaFoldDB" id="A0A3A1YBH8"/>
<dbReference type="OrthoDB" id="9792436at2"/>
<dbReference type="GO" id="GO:0010181">
    <property type="term" value="F:FMN binding"/>
    <property type="evidence" value="ECO:0007669"/>
    <property type="project" value="InterPro"/>
</dbReference>
<dbReference type="SUPFAM" id="SSF50475">
    <property type="entry name" value="FMN-binding split barrel"/>
    <property type="match status" value="1"/>
</dbReference>
<evidence type="ECO:0000256" key="2">
    <source>
        <dbReference type="ARBA" id="ARBA00022630"/>
    </source>
</evidence>
<dbReference type="InterPro" id="IPR012349">
    <property type="entry name" value="Split_barrel_FMN-bd"/>
</dbReference>
<sequence length="205" mass="22847">MTIKPVPLDKVYRLLNHGPVTLISAKVAEDIDVMAAAWTSLLDFDKISVVLDSSSYTRKLVEKSGYFAVQIPTAQQASKVLALGSMSKNTHTDKLERSRIEFVKIQDEQMPFVANAAAWILCQVIPEPQMQEKYDLFVGRIVAGWADDKIFRDGHWELEGVSDALRPLHYTAGGQFYLTGKSLIVKNDVSKLDQLNATTNSTDTE</sequence>
<accession>A0A3A1YBH8</accession>
<comment type="similarity">
    <text evidence="3">Belongs to the flavoredoxin family.</text>
</comment>
<dbReference type="InterPro" id="IPR002563">
    <property type="entry name" value="Flavin_Rdtase-like_dom"/>
</dbReference>
<evidence type="ECO:0000259" key="4">
    <source>
        <dbReference type="SMART" id="SM00903"/>
    </source>
</evidence>
<evidence type="ECO:0000313" key="6">
    <source>
        <dbReference type="Proteomes" id="UP000265964"/>
    </source>
</evidence>
<comment type="caution">
    <text evidence="5">The sequence shown here is derived from an EMBL/GenBank/DDBJ whole genome shotgun (WGS) entry which is preliminary data.</text>
</comment>
<dbReference type="InterPro" id="IPR052174">
    <property type="entry name" value="Flavoredoxin"/>
</dbReference>
<organism evidence="5 6">
    <name type="scientific">Psittacicella gerlachiana</name>
    <dbReference type="NCBI Taxonomy" id="2028574"/>
    <lineage>
        <taxon>Bacteria</taxon>
        <taxon>Pseudomonadati</taxon>
        <taxon>Pseudomonadota</taxon>
        <taxon>Gammaproteobacteria</taxon>
        <taxon>Pasteurellales</taxon>
        <taxon>Psittacicellaceae</taxon>
        <taxon>Psittacicella</taxon>
    </lineage>
</organism>
<name>A0A3A1YBH8_9GAMM</name>
<evidence type="ECO:0000256" key="3">
    <source>
        <dbReference type="ARBA" id="ARBA00038054"/>
    </source>
</evidence>
<protein>
    <recommendedName>
        <fullName evidence="4">Flavin reductase like domain-containing protein</fullName>
    </recommendedName>
</protein>
<reference evidence="5 6" key="1">
    <citation type="submission" date="2017-08" db="EMBL/GenBank/DDBJ databases">
        <title>Reclassification of Bisgaard taxon 37 and 44.</title>
        <authorList>
            <person name="Christensen H."/>
        </authorList>
    </citation>
    <scope>NUCLEOTIDE SEQUENCE [LARGE SCALE GENOMIC DNA]</scope>
    <source>
        <strain evidence="5 6">EEAB3T1</strain>
    </source>
</reference>
<dbReference type="EMBL" id="NRJF01000119">
    <property type="protein sequence ID" value="RIY34921.1"/>
    <property type="molecule type" value="Genomic_DNA"/>
</dbReference>
<evidence type="ECO:0000256" key="1">
    <source>
        <dbReference type="ARBA" id="ARBA00001917"/>
    </source>
</evidence>
<proteinExistence type="inferred from homology"/>